<protein>
    <submittedName>
        <fullName evidence="3">5',5'''-P-1,P-4-tetraphosphate phosphorylase</fullName>
    </submittedName>
</protein>
<evidence type="ECO:0000313" key="3">
    <source>
        <dbReference type="EMBL" id="KAF2151223.1"/>
    </source>
</evidence>
<dbReference type="GO" id="GO:0005524">
    <property type="term" value="F:ATP binding"/>
    <property type="evidence" value="ECO:0007669"/>
    <property type="project" value="InterPro"/>
</dbReference>
<dbReference type="InterPro" id="IPR045759">
    <property type="entry name" value="Ap4A_phos1/2_N"/>
</dbReference>
<keyword evidence="4" id="KW-1185">Reference proteome</keyword>
<name>A0A9P4IWI2_9PEZI</name>
<dbReference type="PANTHER" id="PTHR38420:SF1">
    <property type="entry name" value="PUTATIVE (AFU_ORTHOLOGUE AFUA_5G14690)-RELATED"/>
    <property type="match status" value="1"/>
</dbReference>
<dbReference type="PANTHER" id="PTHR38420">
    <property type="entry name" value="AP-4-A PHOSPHORYLASE II"/>
    <property type="match status" value="1"/>
</dbReference>
<proteinExistence type="predicted"/>
<dbReference type="GO" id="GO:0009117">
    <property type="term" value="P:nucleotide metabolic process"/>
    <property type="evidence" value="ECO:0007669"/>
    <property type="project" value="InterPro"/>
</dbReference>
<dbReference type="InterPro" id="IPR009163">
    <property type="entry name" value="Ap4A_phos1/2"/>
</dbReference>
<dbReference type="AlphaFoldDB" id="A0A9P4IWI2"/>
<accession>A0A9P4IWI2</accession>
<feature type="domain" description="ATP adenylyltransferase C-terminal" evidence="1">
    <location>
        <begin position="197"/>
        <end position="303"/>
    </location>
</feature>
<dbReference type="InterPro" id="IPR019200">
    <property type="entry name" value="ATP_adenylylTrfase_C"/>
</dbReference>
<dbReference type="Pfam" id="PF19327">
    <property type="entry name" value="Ap4A_phos_N"/>
    <property type="match status" value="1"/>
</dbReference>
<feature type="domain" description="Ap4A phosphorylase 1/2 N-terminal" evidence="2">
    <location>
        <begin position="20"/>
        <end position="177"/>
    </location>
</feature>
<sequence>MSSHSEYELVRNTPDASYHVPNDLSRQVLERFDALVENGEILYTPSDAELYDDNGFEFEFRQTTAFNKKPSTAANDPGRTSAVGPFINPRSSITILSRLGPKHRLLLNEFCVWRPMLLLTTAEYAMQTDDLDIDDISASLAVLNAFKAPFMMIYNCGVSGGSSQGHKHMQLHPQPEKSRLFMSLADSAETISDRIPGVPYQHFVLQIPSDATPGHVLRAYQRLLRETKASLQTADAGEGYNVVMTRDWIGLIPRRIAKTKDASDVFGINAAGMMGLITVRSEHERQRWKELGYGRYLARLGIPISGEQ</sequence>
<dbReference type="Pfam" id="PF09830">
    <property type="entry name" value="ATP_transf"/>
    <property type="match status" value="1"/>
</dbReference>
<dbReference type="InterPro" id="IPR036265">
    <property type="entry name" value="HIT-like_sf"/>
</dbReference>
<dbReference type="Proteomes" id="UP000799439">
    <property type="component" value="Unassembled WGS sequence"/>
</dbReference>
<dbReference type="Gene3D" id="3.30.428.70">
    <property type="match status" value="1"/>
</dbReference>
<dbReference type="InterPro" id="IPR043171">
    <property type="entry name" value="Ap4A_phos1/2-like"/>
</dbReference>
<dbReference type="SUPFAM" id="SSF54197">
    <property type="entry name" value="HIT-like"/>
    <property type="match status" value="1"/>
</dbReference>
<evidence type="ECO:0000259" key="1">
    <source>
        <dbReference type="Pfam" id="PF09830"/>
    </source>
</evidence>
<dbReference type="GO" id="GO:0003877">
    <property type="term" value="F:ATP:ADP adenylyltransferase activity"/>
    <property type="evidence" value="ECO:0007669"/>
    <property type="project" value="InterPro"/>
</dbReference>
<reference evidence="3" key="1">
    <citation type="journal article" date="2020" name="Stud. Mycol.">
        <title>101 Dothideomycetes genomes: a test case for predicting lifestyles and emergence of pathogens.</title>
        <authorList>
            <person name="Haridas S."/>
            <person name="Albert R."/>
            <person name="Binder M."/>
            <person name="Bloem J."/>
            <person name="Labutti K."/>
            <person name="Salamov A."/>
            <person name="Andreopoulos B."/>
            <person name="Baker S."/>
            <person name="Barry K."/>
            <person name="Bills G."/>
            <person name="Bluhm B."/>
            <person name="Cannon C."/>
            <person name="Castanera R."/>
            <person name="Culley D."/>
            <person name="Daum C."/>
            <person name="Ezra D."/>
            <person name="Gonzalez J."/>
            <person name="Henrissat B."/>
            <person name="Kuo A."/>
            <person name="Liang C."/>
            <person name="Lipzen A."/>
            <person name="Lutzoni F."/>
            <person name="Magnuson J."/>
            <person name="Mondo S."/>
            <person name="Nolan M."/>
            <person name="Ohm R."/>
            <person name="Pangilinan J."/>
            <person name="Park H.-J."/>
            <person name="Ramirez L."/>
            <person name="Alfaro M."/>
            <person name="Sun H."/>
            <person name="Tritt A."/>
            <person name="Yoshinaga Y."/>
            <person name="Zwiers L.-H."/>
            <person name="Turgeon B."/>
            <person name="Goodwin S."/>
            <person name="Spatafora J."/>
            <person name="Crous P."/>
            <person name="Grigoriev I."/>
        </authorList>
    </citation>
    <scope>NUCLEOTIDE SEQUENCE</scope>
    <source>
        <strain evidence="3">CBS 260.36</strain>
    </source>
</reference>
<comment type="caution">
    <text evidence="3">The sequence shown here is derived from an EMBL/GenBank/DDBJ whole genome shotgun (WGS) entry which is preliminary data.</text>
</comment>
<organism evidence="3 4">
    <name type="scientific">Myriangium duriaei CBS 260.36</name>
    <dbReference type="NCBI Taxonomy" id="1168546"/>
    <lineage>
        <taxon>Eukaryota</taxon>
        <taxon>Fungi</taxon>
        <taxon>Dikarya</taxon>
        <taxon>Ascomycota</taxon>
        <taxon>Pezizomycotina</taxon>
        <taxon>Dothideomycetes</taxon>
        <taxon>Dothideomycetidae</taxon>
        <taxon>Myriangiales</taxon>
        <taxon>Myriangiaceae</taxon>
        <taxon>Myriangium</taxon>
    </lineage>
</organism>
<dbReference type="OrthoDB" id="10267950at2759"/>
<gene>
    <name evidence="3" type="ORF">K461DRAFT_322509</name>
</gene>
<evidence type="ECO:0000259" key="2">
    <source>
        <dbReference type="Pfam" id="PF19327"/>
    </source>
</evidence>
<dbReference type="EMBL" id="ML996088">
    <property type="protein sequence ID" value="KAF2151223.1"/>
    <property type="molecule type" value="Genomic_DNA"/>
</dbReference>
<evidence type="ECO:0000313" key="4">
    <source>
        <dbReference type="Proteomes" id="UP000799439"/>
    </source>
</evidence>